<reference evidence="1 2" key="1">
    <citation type="submission" date="2024-07" db="EMBL/GenBank/DDBJ databases">
        <title>Section-level genome sequencing and comparative genomics of Aspergillus sections Usti and Cavernicolus.</title>
        <authorList>
            <consortium name="Lawrence Berkeley National Laboratory"/>
            <person name="Nybo J.L."/>
            <person name="Vesth T.C."/>
            <person name="Theobald S."/>
            <person name="Frisvad J.C."/>
            <person name="Larsen T.O."/>
            <person name="Kjaerboelling I."/>
            <person name="Rothschild-Mancinelli K."/>
            <person name="Lyhne E.K."/>
            <person name="Kogle M.E."/>
            <person name="Barry K."/>
            <person name="Clum A."/>
            <person name="Na H."/>
            <person name="Ledsgaard L."/>
            <person name="Lin J."/>
            <person name="Lipzen A."/>
            <person name="Kuo A."/>
            <person name="Riley R."/>
            <person name="Mondo S."/>
            <person name="Labutti K."/>
            <person name="Haridas S."/>
            <person name="Pangalinan J."/>
            <person name="Salamov A.A."/>
            <person name="Simmons B.A."/>
            <person name="Magnuson J.K."/>
            <person name="Chen J."/>
            <person name="Drula E."/>
            <person name="Henrissat B."/>
            <person name="Wiebenga A."/>
            <person name="Lubbers R.J."/>
            <person name="Gomes A.C."/>
            <person name="Macurrencykelacurrency M.R."/>
            <person name="Stajich J."/>
            <person name="Grigoriev I.V."/>
            <person name="Mortensen U.H."/>
            <person name="De Vries R.P."/>
            <person name="Baker S.E."/>
            <person name="Andersen M.R."/>
        </authorList>
    </citation>
    <scope>NUCLEOTIDE SEQUENCE [LARGE SCALE GENOMIC DNA]</scope>
    <source>
        <strain evidence="1 2">CBS 449.75</strain>
    </source>
</reference>
<sequence>MDGSWIHLSQGLMGLGYSVPFALGATGGYKMDVLLTAVNKSCGRTKKGAKLMYSEEVEVRLDRMRGCICIVDRQFIISFEV</sequence>
<accession>A0ABR4LNS9</accession>
<gene>
    <name evidence="1" type="ORF">BJX67DRAFT_357200</name>
</gene>
<dbReference type="Proteomes" id="UP001610432">
    <property type="component" value="Unassembled WGS sequence"/>
</dbReference>
<name>A0ABR4LNS9_9EURO</name>
<organism evidence="1 2">
    <name type="scientific">Aspergillus lucknowensis</name>
    <dbReference type="NCBI Taxonomy" id="176173"/>
    <lineage>
        <taxon>Eukaryota</taxon>
        <taxon>Fungi</taxon>
        <taxon>Dikarya</taxon>
        <taxon>Ascomycota</taxon>
        <taxon>Pezizomycotina</taxon>
        <taxon>Eurotiomycetes</taxon>
        <taxon>Eurotiomycetidae</taxon>
        <taxon>Eurotiales</taxon>
        <taxon>Aspergillaceae</taxon>
        <taxon>Aspergillus</taxon>
        <taxon>Aspergillus subgen. Nidulantes</taxon>
    </lineage>
</organism>
<protein>
    <submittedName>
        <fullName evidence="1">Uncharacterized protein</fullName>
    </submittedName>
</protein>
<evidence type="ECO:0000313" key="2">
    <source>
        <dbReference type="Proteomes" id="UP001610432"/>
    </source>
</evidence>
<evidence type="ECO:0000313" key="1">
    <source>
        <dbReference type="EMBL" id="KAL2865754.1"/>
    </source>
</evidence>
<dbReference type="RefSeq" id="XP_070884733.1">
    <property type="nucleotide sequence ID" value="XM_071029469.1"/>
</dbReference>
<comment type="caution">
    <text evidence="1">The sequence shown here is derived from an EMBL/GenBank/DDBJ whole genome shotgun (WGS) entry which is preliminary data.</text>
</comment>
<keyword evidence="2" id="KW-1185">Reference proteome</keyword>
<proteinExistence type="predicted"/>
<dbReference type="GeneID" id="98144541"/>
<dbReference type="EMBL" id="JBFXLQ010000029">
    <property type="protein sequence ID" value="KAL2865754.1"/>
    <property type="molecule type" value="Genomic_DNA"/>
</dbReference>